<evidence type="ECO:0000313" key="4">
    <source>
        <dbReference type="Proteomes" id="UP000075787"/>
    </source>
</evidence>
<dbReference type="PANTHER" id="PTHR42856:SF1">
    <property type="entry name" value="ACYL-COENZYME A THIOESTERASE PAAI"/>
    <property type="match status" value="1"/>
</dbReference>
<dbReference type="NCBIfam" id="TIGR00369">
    <property type="entry name" value="unchar_dom_1"/>
    <property type="match status" value="1"/>
</dbReference>
<dbReference type="PANTHER" id="PTHR42856">
    <property type="entry name" value="ACYL-COENZYME A THIOESTERASE PAAI"/>
    <property type="match status" value="1"/>
</dbReference>
<dbReference type="OrthoDB" id="3477511at2"/>
<evidence type="ECO:0000313" key="3">
    <source>
        <dbReference type="EMBL" id="KYO54704.1"/>
    </source>
</evidence>
<dbReference type="InterPro" id="IPR029069">
    <property type="entry name" value="HotDog_dom_sf"/>
</dbReference>
<reference evidence="3 4" key="1">
    <citation type="submission" date="2015-12" db="EMBL/GenBank/DDBJ databases">
        <title>Genome sequence of Tistrella mobilis MCCC 1A02139.</title>
        <authorList>
            <person name="Lu L."/>
            <person name="Lai Q."/>
            <person name="Shao Z."/>
            <person name="Qian P."/>
        </authorList>
    </citation>
    <scope>NUCLEOTIDE SEQUENCE [LARGE SCALE GENOMIC DNA]</scope>
    <source>
        <strain evidence="3 4">MCCC 1A02139</strain>
    </source>
</reference>
<dbReference type="GeneID" id="97241470"/>
<sequence length="162" mass="16888">MTGRPTIVSPASPPDAVELAAILAEGEPPGAYNGLIGTRLVRWQPDYAEVSIALGPQHLNRAGVPHGGVIASMLDSACGYAGNYCPDPARARYCVTLSLTIGFISQTRGRLLTARGRVMGGGRKIFMVTGEVTDETGALIASAQGTFRYRGGSESLEGVPRG</sequence>
<dbReference type="Pfam" id="PF03061">
    <property type="entry name" value="4HBT"/>
    <property type="match status" value="1"/>
</dbReference>
<evidence type="ECO:0000259" key="2">
    <source>
        <dbReference type="Pfam" id="PF03061"/>
    </source>
</evidence>
<comment type="caution">
    <text evidence="3">The sequence shown here is derived from an EMBL/GenBank/DDBJ whole genome shotgun (WGS) entry which is preliminary data.</text>
</comment>
<dbReference type="GO" id="GO:0016289">
    <property type="term" value="F:acyl-CoA hydrolase activity"/>
    <property type="evidence" value="ECO:0007669"/>
    <property type="project" value="UniProtKB-ARBA"/>
</dbReference>
<evidence type="ECO:0000256" key="1">
    <source>
        <dbReference type="ARBA" id="ARBA00022801"/>
    </source>
</evidence>
<dbReference type="RefSeq" id="WP_062762801.1">
    <property type="nucleotide sequence ID" value="NZ_CP121045.1"/>
</dbReference>
<organism evidence="3 4">
    <name type="scientific">Tistrella mobilis</name>
    <dbReference type="NCBI Taxonomy" id="171437"/>
    <lineage>
        <taxon>Bacteria</taxon>
        <taxon>Pseudomonadati</taxon>
        <taxon>Pseudomonadota</taxon>
        <taxon>Alphaproteobacteria</taxon>
        <taxon>Geminicoccales</taxon>
        <taxon>Geminicoccaceae</taxon>
        <taxon>Tistrella</taxon>
    </lineage>
</organism>
<dbReference type="CDD" id="cd03443">
    <property type="entry name" value="PaaI_thioesterase"/>
    <property type="match status" value="1"/>
</dbReference>
<protein>
    <submittedName>
        <fullName evidence="3">Aromatic compounds catabolism protein</fullName>
    </submittedName>
</protein>
<dbReference type="EMBL" id="LPZR01000081">
    <property type="protein sequence ID" value="KYO54704.1"/>
    <property type="molecule type" value="Genomic_DNA"/>
</dbReference>
<dbReference type="AlphaFoldDB" id="A0A161R5U3"/>
<accession>A0A161R5U3</accession>
<feature type="domain" description="Thioesterase" evidence="2">
    <location>
        <begin position="63"/>
        <end position="140"/>
    </location>
</feature>
<name>A0A161R5U3_9PROT</name>
<dbReference type="Proteomes" id="UP000075787">
    <property type="component" value="Unassembled WGS sequence"/>
</dbReference>
<dbReference type="InterPro" id="IPR003736">
    <property type="entry name" value="PAAI_dom"/>
</dbReference>
<dbReference type="Gene3D" id="3.10.129.10">
    <property type="entry name" value="Hotdog Thioesterase"/>
    <property type="match status" value="1"/>
</dbReference>
<proteinExistence type="predicted"/>
<dbReference type="InterPro" id="IPR006683">
    <property type="entry name" value="Thioestr_dom"/>
</dbReference>
<dbReference type="InterPro" id="IPR052723">
    <property type="entry name" value="Acyl-CoA_thioesterase_PaaI"/>
</dbReference>
<gene>
    <name evidence="3" type="ORF">AUP44_24685</name>
</gene>
<dbReference type="SUPFAM" id="SSF54637">
    <property type="entry name" value="Thioesterase/thiol ester dehydrase-isomerase"/>
    <property type="match status" value="1"/>
</dbReference>
<keyword evidence="1" id="KW-0378">Hydrolase</keyword>